<evidence type="ECO:0000313" key="2">
    <source>
        <dbReference type="Proteomes" id="UP001500620"/>
    </source>
</evidence>
<name>A0ABP8DV75_9ACTN</name>
<keyword evidence="2" id="KW-1185">Reference proteome</keyword>
<sequence>MSRDVPAYPISRPDSTDSRFTVGLALDVAAVLARHGYPPLSTGADLLRLQQALFTLIYQEYQ</sequence>
<proteinExistence type="predicted"/>
<accession>A0ABP8DV75</accession>
<dbReference type="Proteomes" id="UP001500620">
    <property type="component" value="Unassembled WGS sequence"/>
</dbReference>
<evidence type="ECO:0000313" key="1">
    <source>
        <dbReference type="EMBL" id="GAA4263885.1"/>
    </source>
</evidence>
<comment type="caution">
    <text evidence="1">The sequence shown here is derived from an EMBL/GenBank/DDBJ whole genome shotgun (WGS) entry which is preliminary data.</text>
</comment>
<organism evidence="1 2">
    <name type="scientific">Dactylosporangium darangshiense</name>
    <dbReference type="NCBI Taxonomy" id="579108"/>
    <lineage>
        <taxon>Bacteria</taxon>
        <taxon>Bacillati</taxon>
        <taxon>Actinomycetota</taxon>
        <taxon>Actinomycetes</taxon>
        <taxon>Micromonosporales</taxon>
        <taxon>Micromonosporaceae</taxon>
        <taxon>Dactylosporangium</taxon>
    </lineage>
</organism>
<gene>
    <name evidence="1" type="ORF">GCM10022255_112480</name>
</gene>
<reference evidence="2" key="1">
    <citation type="journal article" date="2019" name="Int. J. Syst. Evol. Microbiol.">
        <title>The Global Catalogue of Microorganisms (GCM) 10K type strain sequencing project: providing services to taxonomists for standard genome sequencing and annotation.</title>
        <authorList>
            <consortium name="The Broad Institute Genomics Platform"/>
            <consortium name="The Broad Institute Genome Sequencing Center for Infectious Disease"/>
            <person name="Wu L."/>
            <person name="Ma J."/>
        </authorList>
    </citation>
    <scope>NUCLEOTIDE SEQUENCE [LARGE SCALE GENOMIC DNA]</scope>
    <source>
        <strain evidence="2">JCM 17441</strain>
    </source>
</reference>
<dbReference type="EMBL" id="BAABAT010000083">
    <property type="protein sequence ID" value="GAA4263885.1"/>
    <property type="molecule type" value="Genomic_DNA"/>
</dbReference>
<protein>
    <submittedName>
        <fullName evidence="1">Uncharacterized protein</fullName>
    </submittedName>
</protein>
<dbReference type="RefSeq" id="WP_345143987.1">
    <property type="nucleotide sequence ID" value="NZ_BAABAT010000083.1"/>
</dbReference>